<feature type="transmembrane region" description="Helical" evidence="1">
    <location>
        <begin position="7"/>
        <end position="25"/>
    </location>
</feature>
<feature type="transmembrane region" description="Helical" evidence="1">
    <location>
        <begin position="284"/>
        <end position="304"/>
    </location>
</feature>
<dbReference type="InterPro" id="IPR036388">
    <property type="entry name" value="WH-like_DNA-bd_sf"/>
</dbReference>
<protein>
    <submittedName>
        <fullName evidence="3">HTH domain-containing protein</fullName>
    </submittedName>
</protein>
<evidence type="ECO:0000313" key="3">
    <source>
        <dbReference type="EMBL" id="MST74459.1"/>
    </source>
</evidence>
<dbReference type="InterPro" id="IPR000792">
    <property type="entry name" value="Tscrpt_reg_LuxR_C"/>
</dbReference>
<dbReference type="EMBL" id="VUNI01000006">
    <property type="protein sequence ID" value="MST74459.1"/>
    <property type="molecule type" value="Genomic_DNA"/>
</dbReference>
<feature type="transmembrane region" description="Helical" evidence="1">
    <location>
        <begin position="92"/>
        <end position="115"/>
    </location>
</feature>
<proteinExistence type="predicted"/>
<evidence type="ECO:0000259" key="2">
    <source>
        <dbReference type="SMART" id="SM00421"/>
    </source>
</evidence>
<feature type="transmembrane region" description="Helical" evidence="1">
    <location>
        <begin position="316"/>
        <end position="336"/>
    </location>
</feature>
<feature type="transmembrane region" description="Helical" evidence="1">
    <location>
        <begin position="191"/>
        <end position="210"/>
    </location>
</feature>
<keyword evidence="4" id="KW-1185">Reference proteome</keyword>
<evidence type="ECO:0000256" key="1">
    <source>
        <dbReference type="SAM" id="Phobius"/>
    </source>
</evidence>
<keyword evidence="1" id="KW-1133">Transmembrane helix</keyword>
<feature type="transmembrane region" description="Helical" evidence="1">
    <location>
        <begin position="342"/>
        <end position="361"/>
    </location>
</feature>
<dbReference type="InterPro" id="IPR016032">
    <property type="entry name" value="Sig_transdc_resp-reg_C-effctor"/>
</dbReference>
<feature type="transmembrane region" description="Helical" evidence="1">
    <location>
        <begin position="256"/>
        <end position="278"/>
    </location>
</feature>
<reference evidence="3 4" key="1">
    <citation type="submission" date="2019-08" db="EMBL/GenBank/DDBJ databases">
        <title>In-depth cultivation of the pig gut microbiome towards novel bacterial diversity and tailored functional studies.</title>
        <authorList>
            <person name="Wylensek D."/>
            <person name="Hitch T.C.A."/>
            <person name="Clavel T."/>
        </authorList>
    </citation>
    <scope>NUCLEOTIDE SEQUENCE [LARGE SCALE GENOMIC DNA]</scope>
    <source>
        <strain evidence="3 4">MUC/MUC-530-WT-4D</strain>
    </source>
</reference>
<feature type="transmembrane region" description="Helical" evidence="1">
    <location>
        <begin position="37"/>
        <end position="57"/>
    </location>
</feature>
<name>A0A6L5YR72_9FIRM</name>
<dbReference type="GO" id="GO:0003677">
    <property type="term" value="F:DNA binding"/>
    <property type="evidence" value="ECO:0007669"/>
    <property type="project" value="InterPro"/>
</dbReference>
<dbReference type="SUPFAM" id="SSF46894">
    <property type="entry name" value="C-terminal effector domain of the bipartite response regulators"/>
    <property type="match status" value="1"/>
</dbReference>
<feature type="transmembrane region" description="Helical" evidence="1">
    <location>
        <begin position="150"/>
        <end position="170"/>
    </location>
</feature>
<accession>A0A6L5YR72</accession>
<dbReference type="Pfam" id="PF00196">
    <property type="entry name" value="GerE"/>
    <property type="match status" value="1"/>
</dbReference>
<sequence length="454" mass="50389">MKTKEKAIGLLGLFFFVFLGLEYQFDNMMAYVTDADGVVLAQSWILGISVLGLLSYAFWKKRIPKEAKVVSAAFLLTALGCIYVMGRHAAYWSVLLSGIILFYLLGCAGGMIHDLAAEKFLLGDRPACCVGVSYAFGIFLQFLNHKAVPSVVLEQCILALFLVISVYLALKMDVDHGTEISSEQKKGKSTAQNKGILLVILVALMTFIFASLDNTVTLVHAGGSIDIGQWPRLLLACSGLAAGFLFDIKKGKYMQILMYCVTLLSTTSILVICFGGSFLTGLVVFYLSAGFFSVYFTVVFMKLSREMKEPGFWAPMGRAVNNASSVIAAAVFAFFLKSDKLTGMFAAVLLFAFISVVLYIYQETEKVTDKGELEEQEDRFLVFARKFALTEREQEVLHMLITSDDNVQQIADELAISRAALYRHISNMNEKTHTKARIGLIQFYFEWQNKNTGN</sequence>
<dbReference type="RefSeq" id="WP_154429425.1">
    <property type="nucleotide sequence ID" value="NZ_VUNI01000006.1"/>
</dbReference>
<comment type="caution">
    <text evidence="3">The sequence shown here is derived from an EMBL/GenBank/DDBJ whole genome shotgun (WGS) entry which is preliminary data.</text>
</comment>
<dbReference type="SMART" id="SM00421">
    <property type="entry name" value="HTH_LUXR"/>
    <property type="match status" value="1"/>
</dbReference>
<dbReference type="AlphaFoldDB" id="A0A6L5YR72"/>
<keyword evidence="1" id="KW-0472">Membrane</keyword>
<organism evidence="3 4">
    <name type="scientific">Roseburia porci</name>
    <dbReference type="NCBI Taxonomy" id="2605790"/>
    <lineage>
        <taxon>Bacteria</taxon>
        <taxon>Bacillati</taxon>
        <taxon>Bacillota</taxon>
        <taxon>Clostridia</taxon>
        <taxon>Lachnospirales</taxon>
        <taxon>Lachnospiraceae</taxon>
        <taxon>Roseburia</taxon>
    </lineage>
</organism>
<feature type="domain" description="HTH luxR-type" evidence="2">
    <location>
        <begin position="386"/>
        <end position="444"/>
    </location>
</feature>
<feature type="transmembrane region" description="Helical" evidence="1">
    <location>
        <begin position="230"/>
        <end position="249"/>
    </location>
</feature>
<dbReference type="Gene3D" id="1.10.10.10">
    <property type="entry name" value="Winged helix-like DNA-binding domain superfamily/Winged helix DNA-binding domain"/>
    <property type="match status" value="1"/>
</dbReference>
<gene>
    <name evidence="3" type="ORF">FYJ75_05330</name>
</gene>
<keyword evidence="1" id="KW-0812">Transmembrane</keyword>
<dbReference type="GO" id="GO:0006355">
    <property type="term" value="P:regulation of DNA-templated transcription"/>
    <property type="evidence" value="ECO:0007669"/>
    <property type="project" value="InterPro"/>
</dbReference>
<evidence type="ECO:0000313" key="4">
    <source>
        <dbReference type="Proteomes" id="UP000474024"/>
    </source>
</evidence>
<dbReference type="Proteomes" id="UP000474024">
    <property type="component" value="Unassembled WGS sequence"/>
</dbReference>